<reference evidence="1" key="1">
    <citation type="submission" date="2019-03" db="EMBL/GenBank/DDBJ databases">
        <title>Single cell metagenomics reveals metabolic interactions within the superorganism composed of flagellate Streblomastix strix and complex community of Bacteroidetes bacteria on its surface.</title>
        <authorList>
            <person name="Treitli S.C."/>
            <person name="Kolisko M."/>
            <person name="Husnik F."/>
            <person name="Keeling P."/>
            <person name="Hampl V."/>
        </authorList>
    </citation>
    <scope>NUCLEOTIDE SEQUENCE</scope>
    <source>
        <strain evidence="1">STM</strain>
    </source>
</reference>
<evidence type="ECO:0000313" key="1">
    <source>
        <dbReference type="EMBL" id="KAA6305396.1"/>
    </source>
</evidence>
<proteinExistence type="predicted"/>
<protein>
    <submittedName>
        <fullName evidence="1">Uncharacterized protein</fullName>
    </submittedName>
</protein>
<comment type="caution">
    <text evidence="1">The sequence shown here is derived from an EMBL/GenBank/DDBJ whole genome shotgun (WGS) entry which is preliminary data.</text>
</comment>
<feature type="non-terminal residue" evidence="1">
    <location>
        <position position="26"/>
    </location>
</feature>
<accession>A0A5J4P7L8</accession>
<sequence>MESKKSPHPDWALAHKRKGTELRCIN</sequence>
<dbReference type="AlphaFoldDB" id="A0A5J4P7L8"/>
<name>A0A5J4P7L8_9ZZZZ</name>
<gene>
    <name evidence="1" type="ORF">EZS27_042952</name>
</gene>
<dbReference type="EMBL" id="SNRY01010733">
    <property type="protein sequence ID" value="KAA6305396.1"/>
    <property type="molecule type" value="Genomic_DNA"/>
</dbReference>
<organism evidence="1">
    <name type="scientific">termite gut metagenome</name>
    <dbReference type="NCBI Taxonomy" id="433724"/>
    <lineage>
        <taxon>unclassified sequences</taxon>
        <taxon>metagenomes</taxon>
        <taxon>organismal metagenomes</taxon>
    </lineage>
</organism>